<dbReference type="Proteomes" id="UP000034947">
    <property type="component" value="Unassembled WGS sequence"/>
</dbReference>
<evidence type="ECO:0000313" key="3">
    <source>
        <dbReference type="EMBL" id="KKK19232.1"/>
    </source>
</evidence>
<dbReference type="EMBL" id="JYKN01001724">
    <property type="protein sequence ID" value="KKK19232.1"/>
    <property type="molecule type" value="Genomic_DNA"/>
</dbReference>
<evidence type="ECO:0000313" key="4">
    <source>
        <dbReference type="Proteomes" id="UP000034947"/>
    </source>
</evidence>
<keyword evidence="3" id="KW-0647">Proteasome</keyword>
<dbReference type="AlphaFoldDB" id="A0A0F8X6M0"/>
<gene>
    <name evidence="3" type="ORF">AOCH_006380</name>
</gene>
<protein>
    <submittedName>
        <fullName evidence="3">Putative 26S proteasome regulatory subunit Rpn2</fullName>
    </submittedName>
</protein>
<dbReference type="InterPro" id="IPR048570">
    <property type="entry name" value="PSMD1_RPN2_N"/>
</dbReference>
<proteinExistence type="predicted"/>
<comment type="caution">
    <text evidence="3">The sequence shown here is derived from an EMBL/GenBank/DDBJ whole genome shotgun (WGS) entry which is preliminary data.</text>
</comment>
<evidence type="ECO:0000256" key="1">
    <source>
        <dbReference type="ARBA" id="ARBA00022737"/>
    </source>
</evidence>
<accession>A0A0F8X6M0</accession>
<dbReference type="PANTHER" id="PTHR10943:SF2">
    <property type="entry name" value="26S PROTEASOME NON-ATPASE REGULATORY SUBUNIT 1"/>
    <property type="match status" value="1"/>
</dbReference>
<keyword evidence="1" id="KW-0677">Repeat</keyword>
<dbReference type="GO" id="GO:0043161">
    <property type="term" value="P:proteasome-mediated ubiquitin-dependent protein catabolic process"/>
    <property type="evidence" value="ECO:0007669"/>
    <property type="project" value="TreeGrafter"/>
</dbReference>
<evidence type="ECO:0000259" key="2">
    <source>
        <dbReference type="Pfam" id="PF21505"/>
    </source>
</evidence>
<organism evidence="3 4">
    <name type="scientific">Aspergillus ochraceoroseus</name>
    <dbReference type="NCBI Taxonomy" id="138278"/>
    <lineage>
        <taxon>Eukaryota</taxon>
        <taxon>Fungi</taxon>
        <taxon>Dikarya</taxon>
        <taxon>Ascomycota</taxon>
        <taxon>Pezizomycotina</taxon>
        <taxon>Eurotiomycetes</taxon>
        <taxon>Eurotiomycetidae</taxon>
        <taxon>Eurotiales</taxon>
        <taxon>Aspergillaceae</taxon>
        <taxon>Aspergillus</taxon>
        <taxon>Aspergillus subgen. Nidulantes</taxon>
    </lineage>
</organism>
<dbReference type="GO" id="GO:0005634">
    <property type="term" value="C:nucleus"/>
    <property type="evidence" value="ECO:0007669"/>
    <property type="project" value="TreeGrafter"/>
</dbReference>
<keyword evidence="4" id="KW-1185">Reference proteome</keyword>
<dbReference type="VEuPathDB" id="FungiDB:P175DRAFT_0449181"/>
<dbReference type="GO" id="GO:0034515">
    <property type="term" value="C:proteasome storage granule"/>
    <property type="evidence" value="ECO:0007669"/>
    <property type="project" value="TreeGrafter"/>
</dbReference>
<feature type="domain" description="26S proteasome non-ATPase regulatory subunit 1/RPN2 N-terminal" evidence="2">
    <location>
        <begin position="6"/>
        <end position="103"/>
    </location>
</feature>
<dbReference type="GO" id="GO:0008540">
    <property type="term" value="C:proteasome regulatory particle, base subcomplex"/>
    <property type="evidence" value="ECO:0007669"/>
    <property type="project" value="TreeGrafter"/>
</dbReference>
<dbReference type="PANTHER" id="PTHR10943">
    <property type="entry name" value="26S PROTEASOME NON-ATPASE REGULATORY SUBUNIT"/>
    <property type="match status" value="1"/>
</dbReference>
<reference evidence="3 4" key="1">
    <citation type="submission" date="2015-02" db="EMBL/GenBank/DDBJ databases">
        <title>Draft Genome Sequences of Two Closely-Related Aflatoxigenic Aspergillus Species Obtained from the Cote d'Ivoire.</title>
        <authorList>
            <person name="Moore G.G."/>
            <person name="Beltz S.B."/>
            <person name="Mack B.M."/>
        </authorList>
    </citation>
    <scope>NUCLEOTIDE SEQUENCE [LARGE SCALE GENOMIC DNA]</scope>
    <source>
        <strain evidence="3 4">SRRC1432</strain>
    </source>
</reference>
<dbReference type="Pfam" id="PF21505">
    <property type="entry name" value="RPN2_N"/>
    <property type="match status" value="1"/>
</dbReference>
<name>A0A0F8X6M0_9EURO</name>
<feature type="non-terminal residue" evidence="3">
    <location>
        <position position="103"/>
    </location>
</feature>
<sequence length="103" mass="11301">MVGLASAAGLVGFLSEPDSELRVFALKTLDSQIDLLWTEVVDAIPQIEALYEDESFPERGLAALVAAKVYYHLQEYNESMVFALGAGKLFELDNGGEFEETII</sequence>